<dbReference type="SUPFAM" id="SSF54523">
    <property type="entry name" value="Pili subunits"/>
    <property type="match status" value="1"/>
</dbReference>
<sequence>MNRRERAFTLIELLVVIAIIAVLIALLLPAVQSAREAARRSQCTNNLKQLGLAMHNYVSANEALPPVHVDQQHGGNGADLPQPHQNWSQHARLLPYMEQSALYNAINWNFGARWQDNDQFYRDPPNPPDNAAGQGDSIPQMTVLTAVINSFLCPSDNNPGASGSFIVGGQNKRVGTFNYPINIGLNRRITGNTPGGSVVDNWQLNGPNYVASNWDNAVNTTTNLTTFQDGTSNTAIYSEWIKGPASGSPVPRQGLAVVYNFPTTTNSNQYPTDYQFKQSCDNTPLNNANYNWGWKGEWWGFSGTTIYSHTQTPNRTSCAYSDVGQDGRASITAIAASSNHPGGVNVLFMDGSVRFVKSTVNYQAWYAIATPNQGEVVSADSL</sequence>
<dbReference type="NCBIfam" id="TIGR02532">
    <property type="entry name" value="IV_pilin_GFxxxE"/>
    <property type="match status" value="1"/>
</dbReference>
<name>A0A5B9W3Y9_9BACT</name>
<dbReference type="Proteomes" id="UP000324233">
    <property type="component" value="Chromosome"/>
</dbReference>
<organism evidence="3 4">
    <name type="scientific">Aquisphaera giovannonii</name>
    <dbReference type="NCBI Taxonomy" id="406548"/>
    <lineage>
        <taxon>Bacteria</taxon>
        <taxon>Pseudomonadati</taxon>
        <taxon>Planctomycetota</taxon>
        <taxon>Planctomycetia</taxon>
        <taxon>Isosphaerales</taxon>
        <taxon>Isosphaeraceae</taxon>
        <taxon>Aquisphaera</taxon>
    </lineage>
</organism>
<feature type="region of interest" description="Disordered" evidence="1">
    <location>
        <begin position="118"/>
        <end position="137"/>
    </location>
</feature>
<dbReference type="NCBIfam" id="TIGR04294">
    <property type="entry name" value="pre_pil_HX9DG"/>
    <property type="match status" value="1"/>
</dbReference>
<dbReference type="InterPro" id="IPR012902">
    <property type="entry name" value="N_methyl_site"/>
</dbReference>
<accession>A0A5B9W3Y9</accession>
<proteinExistence type="predicted"/>
<dbReference type="OrthoDB" id="241541at2"/>
<evidence type="ECO:0000313" key="4">
    <source>
        <dbReference type="Proteomes" id="UP000324233"/>
    </source>
</evidence>
<protein>
    <submittedName>
        <fullName evidence="3">Type II secretion system protein G</fullName>
    </submittedName>
</protein>
<evidence type="ECO:0000313" key="3">
    <source>
        <dbReference type="EMBL" id="QEH35298.1"/>
    </source>
</evidence>
<evidence type="ECO:0000259" key="2">
    <source>
        <dbReference type="Pfam" id="PF07596"/>
    </source>
</evidence>
<evidence type="ECO:0000256" key="1">
    <source>
        <dbReference type="SAM" id="MobiDB-lite"/>
    </source>
</evidence>
<keyword evidence="4" id="KW-1185">Reference proteome</keyword>
<feature type="domain" description="DUF1559" evidence="2">
    <location>
        <begin position="32"/>
        <end position="361"/>
    </location>
</feature>
<dbReference type="InterPro" id="IPR011453">
    <property type="entry name" value="DUF1559"/>
</dbReference>
<gene>
    <name evidence="3" type="primary">xcpT_11</name>
    <name evidence="3" type="ORF">OJF2_38460</name>
</gene>
<dbReference type="PANTHER" id="PTHR30093:SF2">
    <property type="entry name" value="TYPE II SECRETION SYSTEM PROTEIN H"/>
    <property type="match status" value="1"/>
</dbReference>
<dbReference type="RefSeq" id="WP_148595119.1">
    <property type="nucleotide sequence ID" value="NZ_CP042997.1"/>
</dbReference>
<dbReference type="Pfam" id="PF07963">
    <property type="entry name" value="N_methyl"/>
    <property type="match status" value="1"/>
</dbReference>
<dbReference type="InterPro" id="IPR045584">
    <property type="entry name" value="Pilin-like"/>
</dbReference>
<dbReference type="KEGG" id="agv:OJF2_38460"/>
<dbReference type="EMBL" id="CP042997">
    <property type="protein sequence ID" value="QEH35298.1"/>
    <property type="molecule type" value="Genomic_DNA"/>
</dbReference>
<dbReference type="Gene3D" id="3.30.700.10">
    <property type="entry name" value="Glycoprotein, Type 4 Pilin"/>
    <property type="match status" value="1"/>
</dbReference>
<dbReference type="InterPro" id="IPR027558">
    <property type="entry name" value="Pre_pil_HX9DG_C"/>
</dbReference>
<dbReference type="Pfam" id="PF07596">
    <property type="entry name" value="SBP_bac_10"/>
    <property type="match status" value="1"/>
</dbReference>
<dbReference type="PANTHER" id="PTHR30093">
    <property type="entry name" value="GENERAL SECRETION PATHWAY PROTEIN G"/>
    <property type="match status" value="1"/>
</dbReference>
<dbReference type="AlphaFoldDB" id="A0A5B9W3Y9"/>
<reference evidence="3 4" key="1">
    <citation type="submission" date="2019-08" db="EMBL/GenBank/DDBJ databases">
        <title>Deep-cultivation of Planctomycetes and their phenomic and genomic characterization uncovers novel biology.</title>
        <authorList>
            <person name="Wiegand S."/>
            <person name="Jogler M."/>
            <person name="Boedeker C."/>
            <person name="Pinto D."/>
            <person name="Vollmers J."/>
            <person name="Rivas-Marin E."/>
            <person name="Kohn T."/>
            <person name="Peeters S.H."/>
            <person name="Heuer A."/>
            <person name="Rast P."/>
            <person name="Oberbeckmann S."/>
            <person name="Bunk B."/>
            <person name="Jeske O."/>
            <person name="Meyerdierks A."/>
            <person name="Storesund J.E."/>
            <person name="Kallscheuer N."/>
            <person name="Luecker S."/>
            <person name="Lage O.M."/>
            <person name="Pohl T."/>
            <person name="Merkel B.J."/>
            <person name="Hornburger P."/>
            <person name="Mueller R.-W."/>
            <person name="Bruemmer F."/>
            <person name="Labrenz M."/>
            <person name="Spormann A.M."/>
            <person name="Op den Camp H."/>
            <person name="Overmann J."/>
            <person name="Amann R."/>
            <person name="Jetten M.S.M."/>
            <person name="Mascher T."/>
            <person name="Medema M.H."/>
            <person name="Devos D.P."/>
            <person name="Kaster A.-K."/>
            <person name="Ovreas L."/>
            <person name="Rohde M."/>
            <person name="Galperin M.Y."/>
            <person name="Jogler C."/>
        </authorList>
    </citation>
    <scope>NUCLEOTIDE SEQUENCE [LARGE SCALE GENOMIC DNA]</scope>
    <source>
        <strain evidence="3 4">OJF2</strain>
    </source>
</reference>